<dbReference type="PRINTS" id="PR00103">
    <property type="entry name" value="CAMPKINASE"/>
</dbReference>
<organism evidence="17 18">
    <name type="scientific">Chrysophaeum taylorii</name>
    <dbReference type="NCBI Taxonomy" id="2483200"/>
    <lineage>
        <taxon>Eukaryota</taxon>
        <taxon>Sar</taxon>
        <taxon>Stramenopiles</taxon>
        <taxon>Ochrophyta</taxon>
        <taxon>Pelagophyceae</taxon>
        <taxon>Pelagomonadales</taxon>
        <taxon>Pelagomonadaceae</taxon>
        <taxon>Chrysophaeum</taxon>
    </lineage>
</organism>
<dbReference type="PROSITE" id="PS00889">
    <property type="entry name" value="CNMP_BINDING_2"/>
    <property type="match status" value="2"/>
</dbReference>
<name>A0AAD7UEB0_9STRA</name>
<dbReference type="PROSITE" id="PS00108">
    <property type="entry name" value="PROTEIN_KINASE_ST"/>
    <property type="match status" value="1"/>
</dbReference>
<evidence type="ECO:0000256" key="3">
    <source>
        <dbReference type="ARBA" id="ARBA00022527"/>
    </source>
</evidence>
<dbReference type="SUPFAM" id="SSF56112">
    <property type="entry name" value="Protein kinase-like (PK-like)"/>
    <property type="match status" value="1"/>
</dbReference>
<dbReference type="PROSITE" id="PS50011">
    <property type="entry name" value="PROTEIN_KINASE_DOM"/>
    <property type="match status" value="1"/>
</dbReference>
<dbReference type="Pfam" id="PF00027">
    <property type="entry name" value="cNMP_binding"/>
    <property type="match status" value="3"/>
</dbReference>
<feature type="domain" description="Cyclic nucleotide-binding" evidence="16">
    <location>
        <begin position="78"/>
        <end position="162"/>
    </location>
</feature>
<keyword evidence="3" id="KW-0723">Serine/threonine-protein kinase</keyword>
<reference evidence="17" key="1">
    <citation type="submission" date="2023-01" db="EMBL/GenBank/DDBJ databases">
        <title>Metagenome sequencing of chrysophaentin producing Chrysophaeum taylorii.</title>
        <authorList>
            <person name="Davison J."/>
            <person name="Bewley C."/>
        </authorList>
    </citation>
    <scope>NUCLEOTIDE SEQUENCE</scope>
    <source>
        <strain evidence="17">NIES-1699</strain>
    </source>
</reference>
<evidence type="ECO:0000259" key="16">
    <source>
        <dbReference type="PROSITE" id="PS50042"/>
    </source>
</evidence>
<evidence type="ECO:0000256" key="4">
    <source>
        <dbReference type="ARBA" id="ARBA00022535"/>
    </source>
</evidence>
<keyword evidence="11" id="KW-0142">cGMP-binding</keyword>
<evidence type="ECO:0000256" key="13">
    <source>
        <dbReference type="PROSITE-ProRule" id="PRU10141"/>
    </source>
</evidence>
<dbReference type="PROSITE" id="PS00888">
    <property type="entry name" value="CNMP_BINDING_1"/>
    <property type="match status" value="1"/>
</dbReference>
<feature type="domain" description="Cyclic nucleotide-binding" evidence="16">
    <location>
        <begin position="185"/>
        <end position="288"/>
    </location>
</feature>
<dbReference type="InterPro" id="IPR018490">
    <property type="entry name" value="cNMP-bd_dom_sf"/>
</dbReference>
<dbReference type="GO" id="GO:0005952">
    <property type="term" value="C:cAMP-dependent protein kinase complex"/>
    <property type="evidence" value="ECO:0007669"/>
    <property type="project" value="TreeGrafter"/>
</dbReference>
<dbReference type="GO" id="GO:0046872">
    <property type="term" value="F:metal ion binding"/>
    <property type="evidence" value="ECO:0007669"/>
    <property type="project" value="UniProtKB-KW"/>
</dbReference>
<feature type="domain" description="Protein kinase" evidence="15">
    <location>
        <begin position="452"/>
        <end position="712"/>
    </location>
</feature>
<keyword evidence="5" id="KW-0808">Transferase</keyword>
<evidence type="ECO:0000256" key="12">
    <source>
        <dbReference type="ARBA" id="ARBA00024113"/>
    </source>
</evidence>
<sequence length="773" mass="86002">MGCRHSKQAEVEAPTPPPRRVRKNVWEAVDWTTTPETTTPPYCKETREALGAALRRNELLASLLSDDDDDGGGGLCDRIVDRLQRQEVARGTELITIGTTGDLFYAVEQGYFDVAIGEKVVKSCGPGDSFGELAVVYGAPRAASVVATTDAVVWAIDRATFRSATARVRAKTKERVLDSLGKVELLEGLTEEQLDAVADAVRCLRYPAGTRIITKNETGNAFYMILEGKVVCTDIGQSLQFQDLELGSGEYFGERALLTDQLRFANVTAQTDVTLLALDREAFQRCLGNLRSLLDHNLSMRVLNSLEIFGKLSETERKKTASLFAERSYKSNETIVRQGDRGDEFFILKTGTARVEKSSSSSSAGGTTTTTTTIVDVLEAGDYFGEKALIREDERRAASVVSQTDCDCFVLSRTHFQSQEIDRVVVARDDDDDDGGGGGLRRRRRRVPFDELEHELWLGAGTYGRVSLVSNNNRETLYALKTMYKAEIVRANQVRNVLAEKETMVLCRHAFVVDLVETYQDRDHLYLLLEFVEGGELFSVIHGQKRDGVPEMSARFYAAVVCLALDFIHDKHVAYRDLKPENILVDAAGYPKIADFGFAKRVTRATYTLCGTPEYLAPEIILGRGHNKSVDWWAFGVLVYEMLAGFSPFAPPAQQEDDVDQVCRNIVSKRASFPQKIFPPTVQDLCTRLLDRSPVSRLGTNPQNPVARHPWFSTLLDDHDNNGGKGLLEARRVQAPWLPQIKSDTSNHAGVYDNKKDAIDPYYKDDPSLWAGF</sequence>
<keyword evidence="7 13" id="KW-0547">Nucleotide-binding</keyword>
<feature type="domain" description="Cyclic nucleotide-binding" evidence="16">
    <location>
        <begin position="308"/>
        <end position="417"/>
    </location>
</feature>
<dbReference type="PANTHER" id="PTHR24353:SF37">
    <property type="entry name" value="CAMP-DEPENDENT PROTEIN KINASE CATALYTIC SUBUNIT PRKX"/>
    <property type="match status" value="1"/>
</dbReference>
<feature type="binding site" evidence="13">
    <location>
        <position position="481"/>
    </location>
    <ligand>
        <name>ATP</name>
        <dbReference type="ChEBI" id="CHEBI:30616"/>
    </ligand>
</feature>
<dbReference type="InterPro" id="IPR011009">
    <property type="entry name" value="Kinase-like_dom_sf"/>
</dbReference>
<dbReference type="Pfam" id="PF00069">
    <property type="entry name" value="Pkinase"/>
    <property type="match status" value="1"/>
</dbReference>
<accession>A0AAD7UEB0</accession>
<evidence type="ECO:0000256" key="5">
    <source>
        <dbReference type="ARBA" id="ARBA00022679"/>
    </source>
</evidence>
<dbReference type="InterPro" id="IPR014710">
    <property type="entry name" value="RmlC-like_jellyroll"/>
</dbReference>
<evidence type="ECO:0000313" key="17">
    <source>
        <dbReference type="EMBL" id="KAJ8602661.1"/>
    </source>
</evidence>
<dbReference type="GO" id="GO:0030553">
    <property type="term" value="F:cGMP binding"/>
    <property type="evidence" value="ECO:0007669"/>
    <property type="project" value="UniProtKB-KW"/>
</dbReference>
<evidence type="ECO:0000256" key="2">
    <source>
        <dbReference type="ARBA" id="ARBA00022490"/>
    </source>
</evidence>
<evidence type="ECO:0000256" key="7">
    <source>
        <dbReference type="ARBA" id="ARBA00022741"/>
    </source>
</evidence>
<dbReference type="Gene3D" id="2.60.120.10">
    <property type="entry name" value="Jelly Rolls"/>
    <property type="match status" value="3"/>
</dbReference>
<gene>
    <name evidence="17" type="ORF">CTAYLR_004107</name>
</gene>
<dbReference type="SMART" id="SM00100">
    <property type="entry name" value="cNMP"/>
    <property type="match status" value="3"/>
</dbReference>
<feature type="region of interest" description="Disordered" evidence="14">
    <location>
        <begin position="1"/>
        <end position="21"/>
    </location>
</feature>
<evidence type="ECO:0000313" key="18">
    <source>
        <dbReference type="Proteomes" id="UP001230188"/>
    </source>
</evidence>
<dbReference type="PROSITE" id="PS00107">
    <property type="entry name" value="PROTEIN_KINASE_ATP"/>
    <property type="match status" value="1"/>
</dbReference>
<dbReference type="InterPro" id="IPR000719">
    <property type="entry name" value="Prot_kinase_dom"/>
</dbReference>
<evidence type="ECO:0000256" key="8">
    <source>
        <dbReference type="ARBA" id="ARBA00022777"/>
    </source>
</evidence>
<keyword evidence="10" id="KW-0460">Magnesium</keyword>
<dbReference type="GO" id="GO:0005524">
    <property type="term" value="F:ATP binding"/>
    <property type="evidence" value="ECO:0007669"/>
    <property type="project" value="UniProtKB-UniRule"/>
</dbReference>
<dbReference type="PANTHER" id="PTHR24353">
    <property type="entry name" value="CYCLIC NUCLEOTIDE-DEPENDENT PROTEIN KINASE"/>
    <property type="match status" value="1"/>
</dbReference>
<evidence type="ECO:0000256" key="6">
    <source>
        <dbReference type="ARBA" id="ARBA00022723"/>
    </source>
</evidence>
<dbReference type="EMBL" id="JAQMWT010000373">
    <property type="protein sequence ID" value="KAJ8602661.1"/>
    <property type="molecule type" value="Genomic_DNA"/>
</dbReference>
<keyword evidence="6" id="KW-0479">Metal-binding</keyword>
<evidence type="ECO:0000256" key="1">
    <source>
        <dbReference type="ARBA" id="ARBA00001946"/>
    </source>
</evidence>
<keyword evidence="2" id="KW-0963">Cytoplasm</keyword>
<evidence type="ECO:0000256" key="9">
    <source>
        <dbReference type="ARBA" id="ARBA00022840"/>
    </source>
</evidence>
<dbReference type="GO" id="GO:0004691">
    <property type="term" value="F:cAMP-dependent protein kinase activity"/>
    <property type="evidence" value="ECO:0007669"/>
    <property type="project" value="TreeGrafter"/>
</dbReference>
<dbReference type="Gene3D" id="3.30.200.20">
    <property type="entry name" value="Phosphorylase Kinase, domain 1"/>
    <property type="match status" value="1"/>
</dbReference>
<keyword evidence="4" id="KW-0140">cGMP</keyword>
<dbReference type="PROSITE" id="PS50042">
    <property type="entry name" value="CNMP_BINDING_3"/>
    <property type="match status" value="3"/>
</dbReference>
<dbReference type="CDD" id="cd00038">
    <property type="entry name" value="CAP_ED"/>
    <property type="match status" value="3"/>
</dbReference>
<protein>
    <recommendedName>
        <fullName evidence="12">cGMP-dependent protein kinase</fullName>
    </recommendedName>
</protein>
<dbReference type="Proteomes" id="UP001230188">
    <property type="component" value="Unassembled WGS sequence"/>
</dbReference>
<keyword evidence="8" id="KW-0418">Kinase</keyword>
<comment type="cofactor">
    <cofactor evidence="1">
        <name>Mg(2+)</name>
        <dbReference type="ChEBI" id="CHEBI:18420"/>
    </cofactor>
</comment>
<dbReference type="AlphaFoldDB" id="A0AAD7UEB0"/>
<dbReference type="SUPFAM" id="SSF51206">
    <property type="entry name" value="cAMP-binding domain-like"/>
    <property type="match status" value="3"/>
</dbReference>
<evidence type="ECO:0000256" key="10">
    <source>
        <dbReference type="ARBA" id="ARBA00022842"/>
    </source>
</evidence>
<keyword evidence="18" id="KW-1185">Reference proteome</keyword>
<evidence type="ECO:0000256" key="11">
    <source>
        <dbReference type="ARBA" id="ARBA00022992"/>
    </source>
</evidence>
<dbReference type="InterPro" id="IPR000595">
    <property type="entry name" value="cNMP-bd_dom"/>
</dbReference>
<dbReference type="InterPro" id="IPR017441">
    <property type="entry name" value="Protein_kinase_ATP_BS"/>
</dbReference>
<keyword evidence="9 13" id="KW-0067">ATP-binding</keyword>
<comment type="caution">
    <text evidence="17">The sequence shown here is derived from an EMBL/GenBank/DDBJ whole genome shotgun (WGS) entry which is preliminary data.</text>
</comment>
<dbReference type="SMART" id="SM00220">
    <property type="entry name" value="S_TKc"/>
    <property type="match status" value="1"/>
</dbReference>
<proteinExistence type="predicted"/>
<dbReference type="InterPro" id="IPR008271">
    <property type="entry name" value="Ser/Thr_kinase_AS"/>
</dbReference>
<evidence type="ECO:0000259" key="15">
    <source>
        <dbReference type="PROSITE" id="PS50011"/>
    </source>
</evidence>
<dbReference type="Gene3D" id="1.10.510.10">
    <property type="entry name" value="Transferase(Phosphotransferase) domain 1"/>
    <property type="match status" value="1"/>
</dbReference>
<evidence type="ECO:0000256" key="14">
    <source>
        <dbReference type="SAM" id="MobiDB-lite"/>
    </source>
</evidence>
<dbReference type="InterPro" id="IPR018488">
    <property type="entry name" value="cNMP-bd_CS"/>
</dbReference>